<evidence type="ECO:0000256" key="1">
    <source>
        <dbReference type="SAM" id="Phobius"/>
    </source>
</evidence>
<sequence>MPEVTQEMMDYAIFMETYVEPVFYIFVYLVMTVGPVILLFANIVMSIAAWAAGGEVSTFGTLSNWD</sequence>
<organism evidence="3">
    <name type="scientific">Caldilineaceae bacterium SB0664_bin_27</name>
    <dbReference type="NCBI Taxonomy" id="2605260"/>
    <lineage>
        <taxon>Bacteria</taxon>
        <taxon>Bacillati</taxon>
        <taxon>Chloroflexota</taxon>
        <taxon>Caldilineae</taxon>
        <taxon>Caldilineales</taxon>
        <taxon>Caldilineaceae</taxon>
    </lineage>
</organism>
<protein>
    <submittedName>
        <fullName evidence="3">Uncharacterized protein</fullName>
    </submittedName>
</protein>
<evidence type="ECO:0000313" key="3">
    <source>
        <dbReference type="EMBL" id="MXY92332.1"/>
    </source>
</evidence>
<dbReference type="EMBL" id="VXRG01000027">
    <property type="protein sequence ID" value="MXY92328.1"/>
    <property type="molecule type" value="Genomic_DNA"/>
</dbReference>
<name>A0A6B0YRC0_9CHLR</name>
<feature type="transmembrane region" description="Helical" evidence="1">
    <location>
        <begin position="21"/>
        <end position="52"/>
    </location>
</feature>
<keyword evidence="1" id="KW-0472">Membrane</keyword>
<gene>
    <name evidence="2" type="ORF">F4Y42_02650</name>
    <name evidence="3" type="ORF">F4Y42_02675</name>
</gene>
<accession>A0A6B0YRC0</accession>
<proteinExistence type="predicted"/>
<comment type="caution">
    <text evidence="3">The sequence shown here is derived from an EMBL/GenBank/DDBJ whole genome shotgun (WGS) entry which is preliminary data.</text>
</comment>
<evidence type="ECO:0000313" key="2">
    <source>
        <dbReference type="EMBL" id="MXY92328.1"/>
    </source>
</evidence>
<keyword evidence="1" id="KW-1133">Transmembrane helix</keyword>
<dbReference type="AlphaFoldDB" id="A0A6B0YRC0"/>
<keyword evidence="1" id="KW-0812">Transmembrane</keyword>
<dbReference type="EMBL" id="VXRG01000027">
    <property type="protein sequence ID" value="MXY92332.1"/>
    <property type="molecule type" value="Genomic_DNA"/>
</dbReference>
<reference evidence="3" key="1">
    <citation type="submission" date="2019-09" db="EMBL/GenBank/DDBJ databases">
        <title>Characterisation of the sponge microbiome using genome-centric metagenomics.</title>
        <authorList>
            <person name="Engelberts J.P."/>
            <person name="Robbins S.J."/>
            <person name="De Goeij J.M."/>
            <person name="Aranda M."/>
            <person name="Bell S.C."/>
            <person name="Webster N.S."/>
        </authorList>
    </citation>
    <scope>NUCLEOTIDE SEQUENCE</scope>
    <source>
        <strain evidence="3">SB0664_bin_27</strain>
    </source>
</reference>